<comment type="caution">
    <text evidence="2">The sequence shown here is derived from an EMBL/GenBank/DDBJ whole genome shotgun (WGS) entry which is preliminary data.</text>
</comment>
<accession>A0A1S1Z4P4</accession>
<evidence type="ECO:0000313" key="2">
    <source>
        <dbReference type="EMBL" id="OHX68250.1"/>
    </source>
</evidence>
<dbReference type="STRING" id="915059.NH26_18810"/>
<dbReference type="EMBL" id="JRYR02000001">
    <property type="protein sequence ID" value="OHX68250.1"/>
    <property type="molecule type" value="Genomic_DNA"/>
</dbReference>
<feature type="transmembrane region" description="Helical" evidence="1">
    <location>
        <begin position="126"/>
        <end position="144"/>
    </location>
</feature>
<evidence type="ECO:0000313" key="3">
    <source>
        <dbReference type="Proteomes" id="UP000179797"/>
    </source>
</evidence>
<protein>
    <submittedName>
        <fullName evidence="2">Uncharacterized protein</fullName>
    </submittedName>
</protein>
<dbReference type="OrthoDB" id="980169at2"/>
<keyword evidence="1" id="KW-0812">Transmembrane</keyword>
<gene>
    <name evidence="2" type="ORF">NH26_18810</name>
</gene>
<dbReference type="RefSeq" id="WP_044223520.1">
    <property type="nucleotide sequence ID" value="NZ_JRYR02000001.1"/>
</dbReference>
<name>A0A1S1Z4P4_FLAPC</name>
<keyword evidence="3" id="KW-1185">Reference proteome</keyword>
<dbReference type="AlphaFoldDB" id="A0A1S1Z4P4"/>
<evidence type="ECO:0000256" key="1">
    <source>
        <dbReference type="SAM" id="Phobius"/>
    </source>
</evidence>
<dbReference type="Proteomes" id="UP000179797">
    <property type="component" value="Unassembled WGS sequence"/>
</dbReference>
<sequence>MFSHKSIFFVIEKVSDLSLNISWFDMWRKVTSYFNKYVSIRYGLTGAVFLGVMVFTINYLDSKSVALSLTAALKQAAYTFLFGGYVSALCERYTENKKYILAVLIPSGIAITATFLVHSLKGTPNPILSTLPTMIFAPAGFYFIGYRKRKELQKEIT</sequence>
<proteinExistence type="predicted"/>
<keyword evidence="1" id="KW-1133">Transmembrane helix</keyword>
<keyword evidence="1" id="KW-0472">Membrane</keyword>
<feature type="transmembrane region" description="Helical" evidence="1">
    <location>
        <begin position="99"/>
        <end position="120"/>
    </location>
</feature>
<organism evidence="2 3">
    <name type="scientific">Flammeovirga pacifica</name>
    <dbReference type="NCBI Taxonomy" id="915059"/>
    <lineage>
        <taxon>Bacteria</taxon>
        <taxon>Pseudomonadati</taxon>
        <taxon>Bacteroidota</taxon>
        <taxon>Cytophagia</taxon>
        <taxon>Cytophagales</taxon>
        <taxon>Flammeovirgaceae</taxon>
        <taxon>Flammeovirga</taxon>
    </lineage>
</organism>
<reference evidence="2 3" key="1">
    <citation type="journal article" date="2012" name="Int. J. Syst. Evol. Microbiol.">
        <title>Flammeovirga pacifica sp. nov., isolated from deep-sea sediment.</title>
        <authorList>
            <person name="Xu H."/>
            <person name="Fu Y."/>
            <person name="Yang N."/>
            <person name="Ding Z."/>
            <person name="Lai Q."/>
            <person name="Zeng R."/>
        </authorList>
    </citation>
    <scope>NUCLEOTIDE SEQUENCE [LARGE SCALE GENOMIC DNA]</scope>
    <source>
        <strain evidence="3">DSM 24597 / LMG 26175 / WPAGA1</strain>
    </source>
</reference>
<feature type="transmembrane region" description="Helical" evidence="1">
    <location>
        <begin position="38"/>
        <end position="60"/>
    </location>
</feature>
<feature type="transmembrane region" description="Helical" evidence="1">
    <location>
        <begin position="66"/>
        <end position="87"/>
    </location>
</feature>